<dbReference type="Proteomes" id="UP000824998">
    <property type="component" value="Unassembled WGS sequence"/>
</dbReference>
<dbReference type="PANTHER" id="PTHR42085">
    <property type="entry name" value="F-BOX DOMAIN-CONTAINING PROTEIN"/>
    <property type="match status" value="1"/>
</dbReference>
<gene>
    <name evidence="1" type="ORF">BJ875DRAFT_443627</name>
</gene>
<proteinExistence type="predicted"/>
<evidence type="ECO:0000313" key="1">
    <source>
        <dbReference type="EMBL" id="KAG9231941.1"/>
    </source>
</evidence>
<dbReference type="AlphaFoldDB" id="A0A9P7YEM0"/>
<organism evidence="1 2">
    <name type="scientific">Amylocarpus encephaloides</name>
    <dbReference type="NCBI Taxonomy" id="45428"/>
    <lineage>
        <taxon>Eukaryota</taxon>
        <taxon>Fungi</taxon>
        <taxon>Dikarya</taxon>
        <taxon>Ascomycota</taxon>
        <taxon>Pezizomycotina</taxon>
        <taxon>Leotiomycetes</taxon>
        <taxon>Helotiales</taxon>
        <taxon>Helotiales incertae sedis</taxon>
        <taxon>Amylocarpus</taxon>
    </lineage>
</organism>
<protein>
    <submittedName>
        <fullName evidence="1">Uncharacterized protein</fullName>
    </submittedName>
</protein>
<evidence type="ECO:0000313" key="2">
    <source>
        <dbReference type="Proteomes" id="UP000824998"/>
    </source>
</evidence>
<dbReference type="InterPro" id="IPR038883">
    <property type="entry name" value="AN11006-like"/>
</dbReference>
<keyword evidence="2" id="KW-1185">Reference proteome</keyword>
<reference evidence="1" key="1">
    <citation type="journal article" date="2021" name="IMA Fungus">
        <title>Genomic characterization of three marine fungi, including Emericellopsis atlantica sp. nov. with signatures of a generalist lifestyle and marine biomass degradation.</title>
        <authorList>
            <person name="Hagestad O.C."/>
            <person name="Hou L."/>
            <person name="Andersen J.H."/>
            <person name="Hansen E.H."/>
            <person name="Altermark B."/>
            <person name="Li C."/>
            <person name="Kuhnert E."/>
            <person name="Cox R.J."/>
            <person name="Crous P.W."/>
            <person name="Spatafora J.W."/>
            <person name="Lail K."/>
            <person name="Amirebrahimi M."/>
            <person name="Lipzen A."/>
            <person name="Pangilinan J."/>
            <person name="Andreopoulos W."/>
            <person name="Hayes R.D."/>
            <person name="Ng V."/>
            <person name="Grigoriev I.V."/>
            <person name="Jackson S.A."/>
            <person name="Sutton T.D.S."/>
            <person name="Dobson A.D.W."/>
            <person name="Rama T."/>
        </authorList>
    </citation>
    <scope>NUCLEOTIDE SEQUENCE</scope>
    <source>
        <strain evidence="1">TRa018bII</strain>
    </source>
</reference>
<comment type="caution">
    <text evidence="1">The sequence shown here is derived from an EMBL/GenBank/DDBJ whole genome shotgun (WGS) entry which is preliminary data.</text>
</comment>
<dbReference type="EMBL" id="MU251573">
    <property type="protein sequence ID" value="KAG9231941.1"/>
    <property type="molecule type" value="Genomic_DNA"/>
</dbReference>
<sequence>MAASTNTFPFLALSAELRNSVYEYCLEWPNPSIAYQRLQKSYELQNQQPDQPPLSPSHLSQRVLVTLGTPALLLLNRQISFEALTVIYRRTFALSAPPPLVSMRSEHLGVTAFISPVTLQRLRYVMLDMNLNFKPGMWHSNAKRWLNTMEKLLCIWTESNVLERLRVKTKYVVADRSLGWTFEQAAHHRNVLQTFIILRDFEKAFPQIFEKRGHDVNLQLQPPI</sequence>
<name>A0A9P7YEM0_9HELO</name>
<dbReference type="OrthoDB" id="3510794at2759"/>
<dbReference type="PANTHER" id="PTHR42085:SF2">
    <property type="entry name" value="F-BOX DOMAIN-CONTAINING PROTEIN"/>
    <property type="match status" value="1"/>
</dbReference>
<accession>A0A9P7YEM0</accession>